<sequence length="249" mass="27286">MKTRQLITLLEKSHYPFRNYPKGSCATLLFPGCSFPSQFPKTMDALAELCREHGVGVAYDCCGKPVAELKGERHMVRIGEKMTERLERLGVGEVVCLCPNCLEYLGETLAFPVISIYALLSRWGYTSQSPPPSGVVFRPCPDREAGRLLEEIGELVSLAGLRTMERVPCCGLRGDIAAHGPAAADKLCALVKEEGAGETIYTYCASCSGQFQRQGCGQVRHLLSSLLGVEEEPDAAHALFNRARRKFAK</sequence>
<feature type="domain" description="Cysteine-rich" evidence="1">
    <location>
        <begin position="28"/>
        <end position="102"/>
    </location>
</feature>
<feature type="domain" description="Cysteine-rich" evidence="1">
    <location>
        <begin position="137"/>
        <end position="211"/>
    </location>
</feature>
<dbReference type="RefSeq" id="WP_018307008.1">
    <property type="nucleotide sequence ID" value="NZ_JAYFNZ010000011.1"/>
</dbReference>
<dbReference type="GO" id="GO:0016491">
    <property type="term" value="F:oxidoreductase activity"/>
    <property type="evidence" value="ECO:0007669"/>
    <property type="project" value="UniProtKB-ARBA"/>
</dbReference>
<organism evidence="2">
    <name type="scientific">Desulfitobacterium hafniense</name>
    <name type="common">Desulfitobacterium frappieri</name>
    <dbReference type="NCBI Taxonomy" id="49338"/>
    <lineage>
        <taxon>Bacteria</taxon>
        <taxon>Bacillati</taxon>
        <taxon>Bacillota</taxon>
        <taxon>Clostridia</taxon>
        <taxon>Eubacteriales</taxon>
        <taxon>Desulfitobacteriaceae</taxon>
        <taxon>Desulfitobacterium</taxon>
    </lineage>
</organism>
<proteinExistence type="predicted"/>
<protein>
    <submittedName>
        <fullName evidence="2">Iron-sulfur binding reductase</fullName>
    </submittedName>
</protein>
<dbReference type="PATRIC" id="fig|49338.4.peg.3137"/>
<accession>A0A098B369</accession>
<dbReference type="InterPro" id="IPR004017">
    <property type="entry name" value="Cys_rich_dom"/>
</dbReference>
<dbReference type="EMBL" id="LK996017">
    <property type="protein sequence ID" value="CDX02805.1"/>
    <property type="molecule type" value="Genomic_DNA"/>
</dbReference>
<evidence type="ECO:0000259" key="1">
    <source>
        <dbReference type="Pfam" id="PF02754"/>
    </source>
</evidence>
<dbReference type="Pfam" id="PF02754">
    <property type="entry name" value="CCG"/>
    <property type="match status" value="2"/>
</dbReference>
<evidence type="ECO:0000313" key="2">
    <source>
        <dbReference type="EMBL" id="CDX02805.1"/>
    </source>
</evidence>
<name>A0A098B369_DESHA</name>
<reference evidence="2" key="1">
    <citation type="submission" date="2014-07" db="EMBL/GenBank/DDBJ databases">
        <authorList>
            <person name="Hornung V.Bastian."/>
        </authorList>
    </citation>
    <scope>NUCLEOTIDE SEQUENCE</scope>
    <source>
        <strain evidence="2">PCE-S</strain>
    </source>
</reference>
<dbReference type="AlphaFoldDB" id="A0A098B369"/>
<gene>
    <name evidence="2" type="ORF">DPCES_2918</name>
</gene>